<evidence type="ECO:0000313" key="1">
    <source>
        <dbReference type="EMBL" id="MBB6210287.1"/>
    </source>
</evidence>
<organism evidence="1 2">
    <name type="scientific">Novispirillum itersonii</name>
    <name type="common">Aquaspirillum itersonii</name>
    <dbReference type="NCBI Taxonomy" id="189"/>
    <lineage>
        <taxon>Bacteria</taxon>
        <taxon>Pseudomonadati</taxon>
        <taxon>Pseudomonadota</taxon>
        <taxon>Alphaproteobacteria</taxon>
        <taxon>Rhodospirillales</taxon>
        <taxon>Novispirillaceae</taxon>
        <taxon>Novispirillum</taxon>
    </lineage>
</organism>
<dbReference type="Pfam" id="PF06108">
    <property type="entry name" value="DUF952"/>
    <property type="match status" value="1"/>
</dbReference>
<reference evidence="1 2" key="1">
    <citation type="submission" date="2020-08" db="EMBL/GenBank/DDBJ databases">
        <title>Genomic Encyclopedia of Type Strains, Phase IV (KMG-IV): sequencing the most valuable type-strain genomes for metagenomic binning, comparative biology and taxonomic classification.</title>
        <authorList>
            <person name="Goeker M."/>
        </authorList>
    </citation>
    <scope>NUCLEOTIDE SEQUENCE [LARGE SCALE GENOMIC DNA]</scope>
    <source>
        <strain evidence="1 2">DSM 11590</strain>
    </source>
</reference>
<dbReference type="AlphaFoldDB" id="A0A7X0DNI8"/>
<gene>
    <name evidence="1" type="ORF">FHS48_001702</name>
</gene>
<accession>A0A7X0DNI8</accession>
<name>A0A7X0DNI8_NOVIT</name>
<dbReference type="Proteomes" id="UP000544872">
    <property type="component" value="Unassembled WGS sequence"/>
</dbReference>
<dbReference type="InterPro" id="IPR009297">
    <property type="entry name" value="DUF952"/>
</dbReference>
<protein>
    <submittedName>
        <fullName evidence="1">Uncharacterized protein (DUF952 family)</fullName>
    </submittedName>
</protein>
<dbReference type="PANTHER" id="PTHR34129:SF1">
    <property type="entry name" value="DUF952 DOMAIN-CONTAINING PROTEIN"/>
    <property type="match status" value="1"/>
</dbReference>
<dbReference type="EMBL" id="JACIIX010000005">
    <property type="protein sequence ID" value="MBB6210287.1"/>
    <property type="molecule type" value="Genomic_DNA"/>
</dbReference>
<comment type="caution">
    <text evidence="1">The sequence shown here is derived from an EMBL/GenBank/DDBJ whole genome shotgun (WGS) entry which is preliminary data.</text>
</comment>
<dbReference type="PANTHER" id="PTHR34129">
    <property type="entry name" value="BLR1139 PROTEIN"/>
    <property type="match status" value="1"/>
</dbReference>
<dbReference type="SUPFAM" id="SSF56399">
    <property type="entry name" value="ADP-ribosylation"/>
    <property type="match status" value="1"/>
</dbReference>
<keyword evidence="2" id="KW-1185">Reference proteome</keyword>
<evidence type="ECO:0000313" key="2">
    <source>
        <dbReference type="Proteomes" id="UP000544872"/>
    </source>
</evidence>
<proteinExistence type="predicted"/>
<sequence>MTQTAAPKLLFRLIRAADWQAAAAAGAFTGSETDRADGFIHLSTADQVAGTAARWYPGLDDLMVLTVDRDALKSPVKMEASTKGNLYPHLYGPLPLEAVMAADAVPRDADGDYRFPDGLGVDGFI</sequence>
<dbReference type="Gene3D" id="3.20.170.20">
    <property type="entry name" value="Protein of unknown function DUF952"/>
    <property type="match status" value="1"/>
</dbReference>
<dbReference type="RefSeq" id="WP_184263123.1">
    <property type="nucleotide sequence ID" value="NZ_JACIIX010000005.1"/>
</dbReference>